<keyword evidence="1" id="KW-0479">Metal-binding</keyword>
<accession>A0ABU8YHN6</accession>
<dbReference type="Pfam" id="PF00305">
    <property type="entry name" value="Lipoxygenase"/>
    <property type="match status" value="1"/>
</dbReference>
<evidence type="ECO:0000256" key="2">
    <source>
        <dbReference type="ARBA" id="ARBA00023002"/>
    </source>
</evidence>
<proteinExistence type="predicted"/>
<evidence type="ECO:0000313" key="4">
    <source>
        <dbReference type="EMBL" id="MEK0183877.1"/>
    </source>
</evidence>
<dbReference type="PANTHER" id="PTHR11771">
    <property type="entry name" value="LIPOXYGENASE"/>
    <property type="match status" value="1"/>
</dbReference>
<organism evidence="4 5">
    <name type="scientific">Microcoleus anatoxicus PTRS2</name>
    <dbReference type="NCBI Taxonomy" id="2705321"/>
    <lineage>
        <taxon>Bacteria</taxon>
        <taxon>Bacillati</taxon>
        <taxon>Cyanobacteriota</taxon>
        <taxon>Cyanophyceae</taxon>
        <taxon>Oscillatoriophycideae</taxon>
        <taxon>Oscillatoriales</taxon>
        <taxon>Microcoleaceae</taxon>
        <taxon>Microcoleus</taxon>
        <taxon>Microcoleus anatoxicus</taxon>
    </lineage>
</organism>
<dbReference type="InterPro" id="IPR000907">
    <property type="entry name" value="LipOase"/>
</dbReference>
<dbReference type="RefSeq" id="WP_340522429.1">
    <property type="nucleotide sequence ID" value="NZ_JBBLXS010000024.1"/>
</dbReference>
<dbReference type="SUPFAM" id="SSF48484">
    <property type="entry name" value="Lipoxigenase"/>
    <property type="match status" value="1"/>
</dbReference>
<evidence type="ECO:0000256" key="1">
    <source>
        <dbReference type="ARBA" id="ARBA00022723"/>
    </source>
</evidence>
<dbReference type="Gene3D" id="3.10.450.60">
    <property type="match status" value="1"/>
</dbReference>
<name>A0ABU8YHN6_9CYAN</name>
<protein>
    <submittedName>
        <fullName evidence="4">Lipoxygenase family protein</fullName>
    </submittedName>
</protein>
<evidence type="ECO:0000313" key="5">
    <source>
        <dbReference type="Proteomes" id="UP001384579"/>
    </source>
</evidence>
<gene>
    <name evidence="4" type="ORF">WMG39_03335</name>
</gene>
<dbReference type="InterPro" id="IPR036226">
    <property type="entry name" value="LipOase_C_sf"/>
</dbReference>
<dbReference type="EMBL" id="JBBLXS010000024">
    <property type="protein sequence ID" value="MEK0183877.1"/>
    <property type="molecule type" value="Genomic_DNA"/>
</dbReference>
<keyword evidence="5" id="KW-1185">Reference proteome</keyword>
<dbReference type="Gene3D" id="1.20.245.10">
    <property type="entry name" value="Lipoxygenase-1, Domain 5"/>
    <property type="match status" value="1"/>
</dbReference>
<keyword evidence="2" id="KW-0560">Oxidoreductase</keyword>
<sequence length="675" mass="75813">MTTSPRLPVPVINLNIPSQELPSKEWVMLVVQKITILSANKARNFNNDIPSFSVGPSTENSSLFDEKMQVLKDIEQEIKSVDSKEYLTNIAWKIASAANQITEELSPGGVSFSVGGSESVEDSEIEQQLREIDEQFANAYQSSETSETLDFSVGSDLEDTSGESLDLAFKEIIKENIKLLELESEPSSNVDFSTEFKDFPSMEDYNKLFVDIRLPQISQRFQEDLIFAYMRVAGPNPLMLQQLSEQNKPLQITNEKYQQIIEKFEFSDSLEAALQEGRLYQADYSMLKDMAQGSFPNNVKKYPAAPLALFAVPPVNSSSRSLIPVAIQCQHPSVSENPPVFTPLDGDNWMVAKTIVQMADSNYHELVSHLGRTHLFVEPFVLATKRKLPADHKLRILLEPHFEGTILINYGAHKTLIANGGKVDQLLASTIEDDRVIAVEGAKSYLHSFNDVMFPKTLTKHGVGNSAQLPDYPYRDDGRLIWDAIHTWVGSYLSIYYTSDHQLLEDKALQNWAQELVSDQGGRLKNFGEDASGAIKTLNYLIDAVSSVIFTASAQHAAVNFPQSELMSYTPAFPFAIYSPAPTSSEKQENFISMLPSLDRSQTQIGVTYLLGSVYYTQLGQYNKGHFKDAKVWLHLGEFQNQLRDIEIEISKKNRSRLMPYKFLLPSQIPQSINI</sequence>
<evidence type="ECO:0000259" key="3">
    <source>
        <dbReference type="PROSITE" id="PS51393"/>
    </source>
</evidence>
<reference evidence="4 5" key="1">
    <citation type="journal article" date="2020" name="Harmful Algae">
        <title>Molecular and morphological characterization of a novel dihydroanatoxin-a producing Microcoleus species (cyanobacteria) from the Russian River, California, USA.</title>
        <authorList>
            <person name="Conklin K.Y."/>
            <person name="Stancheva R."/>
            <person name="Otten T.G."/>
            <person name="Fadness R."/>
            <person name="Boyer G.L."/>
            <person name="Read B."/>
            <person name="Zhang X."/>
            <person name="Sheath R.G."/>
        </authorList>
    </citation>
    <scope>NUCLEOTIDE SEQUENCE [LARGE SCALE GENOMIC DNA]</scope>
    <source>
        <strain evidence="4 5">PTRS2</strain>
    </source>
</reference>
<dbReference type="InterPro" id="IPR013819">
    <property type="entry name" value="LipOase_C"/>
</dbReference>
<feature type="domain" description="Lipoxygenase" evidence="3">
    <location>
        <begin position="119"/>
        <end position="675"/>
    </location>
</feature>
<dbReference type="Proteomes" id="UP001384579">
    <property type="component" value="Unassembled WGS sequence"/>
</dbReference>
<dbReference type="PRINTS" id="PR00087">
    <property type="entry name" value="LIPOXYGENASE"/>
</dbReference>
<dbReference type="PROSITE" id="PS51393">
    <property type="entry name" value="LIPOXYGENASE_3"/>
    <property type="match status" value="1"/>
</dbReference>
<comment type="caution">
    <text evidence="4">The sequence shown here is derived from an EMBL/GenBank/DDBJ whole genome shotgun (WGS) entry which is preliminary data.</text>
</comment>